<reference evidence="1 2" key="1">
    <citation type="submission" date="2024-01" db="EMBL/GenBank/DDBJ databases">
        <title>Genome assemblies of Stephania.</title>
        <authorList>
            <person name="Yang L."/>
        </authorList>
    </citation>
    <scope>NUCLEOTIDE SEQUENCE [LARGE SCALE GENOMIC DNA]</scope>
    <source>
        <strain evidence="1">YNDBR</strain>
        <tissue evidence="1">Leaf</tissue>
    </source>
</reference>
<proteinExistence type="predicted"/>
<name>A0AAP0NNW2_9MAGN</name>
<keyword evidence="2" id="KW-1185">Reference proteome</keyword>
<sequence>MIEGSMWFGSRSGTSRACRASRLGGGRGGVIGRGGIIGRGSTQSRLESYVYSEIDTSRLNYKGNIPCLMFNQKISRDKGMRFPNYAEFCLSISCATNDVEIEQNFLDHIFLLSQLYPQSSKAIVSGSVLKESINTKQGRHGVILAKDSRFSYISSVTRNCLLRITQSRGFTHRILHEIDEARIKMGLSKLTSVNHERLNKILLLRLGEQQCRLKFNKAMTPFVLSQFGLRPMSVRPCPDLNSTTMMNQTIGLLIMFKCASSIRNSHTNSDHNLEC</sequence>
<dbReference type="EMBL" id="JBBNAF010000009">
    <property type="protein sequence ID" value="KAK9114352.1"/>
    <property type="molecule type" value="Genomic_DNA"/>
</dbReference>
<evidence type="ECO:0000313" key="1">
    <source>
        <dbReference type="EMBL" id="KAK9114352.1"/>
    </source>
</evidence>
<gene>
    <name evidence="1" type="ORF">Syun_021149</name>
</gene>
<dbReference type="Proteomes" id="UP001420932">
    <property type="component" value="Unassembled WGS sequence"/>
</dbReference>
<protein>
    <submittedName>
        <fullName evidence="1">Uncharacterized protein</fullName>
    </submittedName>
</protein>
<comment type="caution">
    <text evidence="1">The sequence shown here is derived from an EMBL/GenBank/DDBJ whole genome shotgun (WGS) entry which is preliminary data.</text>
</comment>
<dbReference type="AlphaFoldDB" id="A0AAP0NNW2"/>
<evidence type="ECO:0000313" key="2">
    <source>
        <dbReference type="Proteomes" id="UP001420932"/>
    </source>
</evidence>
<accession>A0AAP0NNW2</accession>
<organism evidence="1 2">
    <name type="scientific">Stephania yunnanensis</name>
    <dbReference type="NCBI Taxonomy" id="152371"/>
    <lineage>
        <taxon>Eukaryota</taxon>
        <taxon>Viridiplantae</taxon>
        <taxon>Streptophyta</taxon>
        <taxon>Embryophyta</taxon>
        <taxon>Tracheophyta</taxon>
        <taxon>Spermatophyta</taxon>
        <taxon>Magnoliopsida</taxon>
        <taxon>Ranunculales</taxon>
        <taxon>Menispermaceae</taxon>
        <taxon>Menispermoideae</taxon>
        <taxon>Cissampelideae</taxon>
        <taxon>Stephania</taxon>
    </lineage>
</organism>